<comment type="caution">
    <text evidence="1">The sequence shown here is derived from an EMBL/GenBank/DDBJ whole genome shotgun (WGS) entry which is preliminary data.</text>
</comment>
<name>T0G9E0_HELPX</name>
<organism evidence="1 2">
    <name type="scientific">Helicobacter pylori UM114</name>
    <dbReference type="NCBI Taxonomy" id="1355531"/>
    <lineage>
        <taxon>Bacteria</taxon>
        <taxon>Pseudomonadati</taxon>
        <taxon>Campylobacterota</taxon>
        <taxon>Epsilonproteobacteria</taxon>
        <taxon>Campylobacterales</taxon>
        <taxon>Helicobacteraceae</taxon>
        <taxon>Helicobacter</taxon>
    </lineage>
</organism>
<sequence>MLLDYDFLLLLNDENGKPTRYYDLLQDFEKDFVAREVAQNGAKRFVKEIIGSEKASKLKTAPLKFLTRKLLLLRTKRLEAAILKRCVRKSKADYPLGLSHPLNPLKTLFTEISMIMSKNY</sequence>
<proteinExistence type="predicted"/>
<reference evidence="1 2" key="1">
    <citation type="journal article" date="2013" name="Genome Announc.">
        <title>Multiple genome sequences of Helicobacter pylori strains of diverse disease and antibiotic resistance backgrounds from Malaysia.</title>
        <authorList>
            <person name="Rehvathy V."/>
            <person name="Tan M.H."/>
            <person name="Gunaletchumy S.P."/>
            <person name="Teh X."/>
            <person name="Wang S."/>
            <person name="Baybayan P."/>
            <person name="Singh S."/>
            <person name="Ashby M."/>
            <person name="Kaakoush N.O."/>
            <person name="Mitchell H.M."/>
            <person name="Croft L.J."/>
            <person name="Goh K.L."/>
            <person name="Loke M.F."/>
            <person name="Vadivelu J."/>
        </authorList>
    </citation>
    <scope>NUCLEOTIDE SEQUENCE [LARGE SCALE GENOMIC DNA]</scope>
    <source>
        <strain evidence="1 2">UM114</strain>
    </source>
</reference>
<dbReference type="Proteomes" id="UP000015605">
    <property type="component" value="Unassembled WGS sequence"/>
</dbReference>
<evidence type="ECO:0000313" key="2">
    <source>
        <dbReference type="Proteomes" id="UP000015605"/>
    </source>
</evidence>
<evidence type="ECO:0000313" key="1">
    <source>
        <dbReference type="EMBL" id="EPZ92632.1"/>
    </source>
</evidence>
<dbReference type="AlphaFoldDB" id="T0G9E0"/>
<dbReference type="EMBL" id="AUSS01000025">
    <property type="protein sequence ID" value="EPZ92632.1"/>
    <property type="molecule type" value="Genomic_DNA"/>
</dbReference>
<dbReference type="PATRIC" id="fig|1355531.3.peg.1121"/>
<protein>
    <submittedName>
        <fullName evidence="1">Uncharacterized protein</fullName>
    </submittedName>
</protein>
<accession>T0G9E0</accession>
<gene>
    <name evidence="1" type="ORF">N207_08780</name>
</gene>